<proteinExistence type="predicted"/>
<reference evidence="1" key="2">
    <citation type="submission" date="2016-06" db="EMBL/GenBank/DDBJ databases">
        <title>The genome of a short-lived fish provides insights into sex chromosome evolution and the genetic control of aging.</title>
        <authorList>
            <person name="Reichwald K."/>
            <person name="Felder M."/>
            <person name="Petzold A."/>
            <person name="Koch P."/>
            <person name="Groth M."/>
            <person name="Platzer M."/>
        </authorList>
    </citation>
    <scope>NUCLEOTIDE SEQUENCE</scope>
    <source>
        <tissue evidence="1">Brain</tissue>
    </source>
</reference>
<dbReference type="EMBL" id="HAED01017851">
    <property type="protein sequence ID" value="SBR04296.1"/>
    <property type="molecule type" value="Transcribed_RNA"/>
</dbReference>
<feature type="non-terminal residue" evidence="1">
    <location>
        <position position="77"/>
    </location>
</feature>
<organism evidence="1">
    <name type="scientific">Nothobranchius kuhntae</name>
    <name type="common">Beira killifish</name>
    <dbReference type="NCBI Taxonomy" id="321403"/>
    <lineage>
        <taxon>Eukaryota</taxon>
        <taxon>Metazoa</taxon>
        <taxon>Chordata</taxon>
        <taxon>Craniata</taxon>
        <taxon>Vertebrata</taxon>
        <taxon>Euteleostomi</taxon>
        <taxon>Actinopterygii</taxon>
        <taxon>Neopterygii</taxon>
        <taxon>Teleostei</taxon>
        <taxon>Neoteleostei</taxon>
        <taxon>Acanthomorphata</taxon>
        <taxon>Ovalentaria</taxon>
        <taxon>Atherinomorphae</taxon>
        <taxon>Cyprinodontiformes</taxon>
        <taxon>Nothobranchiidae</taxon>
        <taxon>Nothobranchius</taxon>
    </lineage>
</organism>
<gene>
    <name evidence="1" type="primary">Nfu_g_1_018252</name>
</gene>
<evidence type="ECO:0000313" key="1">
    <source>
        <dbReference type="EMBL" id="SBR04296.1"/>
    </source>
</evidence>
<protein>
    <submittedName>
        <fullName evidence="1">Uncharacterized protein</fullName>
    </submittedName>
</protein>
<accession>A0A1A8J464</accession>
<sequence length="77" mass="8559">TLVHLTAVHLRRKNSRISLPACHAAHPDHLLSYAHLSCTDSWTSDAQLPAFPSALITISLNQTRHALLSMLHKHYGN</sequence>
<dbReference type="AlphaFoldDB" id="A0A1A8J464"/>
<reference evidence="1" key="1">
    <citation type="submission" date="2016-05" db="EMBL/GenBank/DDBJ databases">
        <authorList>
            <person name="Lavstsen T."/>
            <person name="Jespersen J.S."/>
        </authorList>
    </citation>
    <scope>NUCLEOTIDE SEQUENCE</scope>
    <source>
        <tissue evidence="1">Brain</tissue>
    </source>
</reference>
<feature type="non-terminal residue" evidence="1">
    <location>
        <position position="1"/>
    </location>
</feature>
<name>A0A1A8J464_NOTKU</name>